<dbReference type="PANTHER" id="PTHR42643:SF41">
    <property type="entry name" value="IONOTROPIC RECEPTOR 20A-RELATED"/>
    <property type="match status" value="1"/>
</dbReference>
<dbReference type="OrthoDB" id="7969653at2759"/>
<evidence type="ECO:0000313" key="9">
    <source>
        <dbReference type="Proteomes" id="UP001652621"/>
    </source>
</evidence>
<keyword evidence="2" id="KW-1003">Cell membrane</keyword>
<dbReference type="eggNOG" id="ENOG502T8SD">
    <property type="taxonomic scope" value="Eukaryota"/>
</dbReference>
<evidence type="ECO:0000256" key="1">
    <source>
        <dbReference type="ARBA" id="ARBA00004651"/>
    </source>
</evidence>
<dbReference type="InterPro" id="IPR052192">
    <property type="entry name" value="Insect_Ionotropic_Sensory_Rcpt"/>
</dbReference>
<evidence type="ECO:0000256" key="3">
    <source>
        <dbReference type="ARBA" id="ARBA00022692"/>
    </source>
</evidence>
<keyword evidence="7" id="KW-0325">Glycoprotein</keyword>
<evidence type="ECO:0000256" key="4">
    <source>
        <dbReference type="ARBA" id="ARBA00022989"/>
    </source>
</evidence>
<keyword evidence="5 8" id="KW-0472">Membrane</keyword>
<proteinExistence type="predicted"/>
<dbReference type="VEuPathDB" id="VectorBase:MDOA012545"/>
<accession>A0A9J7D364</accession>
<gene>
    <name evidence="10" type="primary">LOC101897134</name>
</gene>
<dbReference type="Proteomes" id="UP001652621">
    <property type="component" value="Unplaced"/>
</dbReference>
<keyword evidence="9" id="KW-1185">Reference proteome</keyword>
<evidence type="ECO:0000256" key="2">
    <source>
        <dbReference type="ARBA" id="ARBA00022475"/>
    </source>
</evidence>
<evidence type="ECO:0000256" key="6">
    <source>
        <dbReference type="ARBA" id="ARBA00023170"/>
    </source>
</evidence>
<keyword evidence="3 8" id="KW-0812">Transmembrane</keyword>
<keyword evidence="6" id="KW-0675">Receptor</keyword>
<dbReference type="GeneID" id="101897134"/>
<name>A0A9J7D364_MUSDO</name>
<evidence type="ECO:0000256" key="5">
    <source>
        <dbReference type="ARBA" id="ARBA00023136"/>
    </source>
</evidence>
<dbReference type="SUPFAM" id="SSF53850">
    <property type="entry name" value="Periplasmic binding protein-like II"/>
    <property type="match status" value="1"/>
</dbReference>
<feature type="transmembrane region" description="Helical" evidence="8">
    <location>
        <begin position="225"/>
        <end position="244"/>
    </location>
</feature>
<comment type="subcellular location">
    <subcellularLocation>
        <location evidence="1">Cell membrane</location>
        <topology evidence="1">Multi-pass membrane protein</topology>
    </subcellularLocation>
</comment>
<dbReference type="PANTHER" id="PTHR42643">
    <property type="entry name" value="IONOTROPIC RECEPTOR 20A-RELATED"/>
    <property type="match status" value="1"/>
</dbReference>
<dbReference type="VEuPathDB" id="VectorBase:MDOMA2_006213"/>
<evidence type="ECO:0000313" key="10">
    <source>
        <dbReference type="RefSeq" id="XP_005190314.2"/>
    </source>
</evidence>
<evidence type="ECO:0000256" key="7">
    <source>
        <dbReference type="ARBA" id="ARBA00023180"/>
    </source>
</evidence>
<keyword evidence="4 8" id="KW-1133">Transmembrane helix</keyword>
<dbReference type="RefSeq" id="XP_005190314.2">
    <property type="nucleotide sequence ID" value="XM_005190257.2"/>
</dbReference>
<evidence type="ECO:0000256" key="8">
    <source>
        <dbReference type="SAM" id="Phobius"/>
    </source>
</evidence>
<feature type="transmembrane region" description="Helical" evidence="8">
    <location>
        <begin position="474"/>
        <end position="495"/>
    </location>
</feature>
<protein>
    <submittedName>
        <fullName evidence="10">Uncharacterized protein LOC101897134</fullName>
    </submittedName>
</protein>
<feature type="transmembrane region" description="Helical" evidence="8">
    <location>
        <begin position="284"/>
        <end position="302"/>
    </location>
</feature>
<sequence>MSAALDLELMEIAARSLNYIRQSRILLIAGNISNEEEFMTDCLPLLKDYSMTNVLLQFLRNSSEIPLDYQQLKPFPEFHWQKRNFKEIDLTYYPQHWRNLYGANVTTYTDQSLPSSVTYYDGQGNLKLNGNVASLVVLFAEHFNGTLRMYKPIVERGFTHFTVVAGMAIKRLIDIAMCLHVTGIAEHSTWIYASDVYEIGSASIIVPCSSPLSIRDMFKILLNEYFFGMVVVCTVLFSVFHFVIDCYFDQHFSYMDLVFNNRIIGGVLGLSFTGRNSPWRCLKLIYILLFFAGLNINTQFSARMNTLFTSPPRYKQIETLEDIRNLNFKINVLKGDLAIMGDVMLPISRSVIITEDIAEYSSMRYNYNTSTGYYVASAQWKFLNLKQKYHSRKTYCTYENLTLHKFIPWNILLQPNSPYKEPFNYVLHRANQAGLPDAWYNGAFLDLLRLKRLSLTDPNPERGPSIMTANDLEWAWLVLVIGLSLGAVIFLLELWHHHRTRYSDNNKCNIFQIW</sequence>
<organism evidence="9 10">
    <name type="scientific">Musca domestica</name>
    <name type="common">House fly</name>
    <dbReference type="NCBI Taxonomy" id="7370"/>
    <lineage>
        <taxon>Eukaryota</taxon>
        <taxon>Metazoa</taxon>
        <taxon>Ecdysozoa</taxon>
        <taxon>Arthropoda</taxon>
        <taxon>Hexapoda</taxon>
        <taxon>Insecta</taxon>
        <taxon>Pterygota</taxon>
        <taxon>Neoptera</taxon>
        <taxon>Endopterygota</taxon>
        <taxon>Diptera</taxon>
        <taxon>Brachycera</taxon>
        <taxon>Muscomorpha</taxon>
        <taxon>Muscoidea</taxon>
        <taxon>Muscidae</taxon>
        <taxon>Musca</taxon>
    </lineage>
</organism>
<reference evidence="10" key="1">
    <citation type="submission" date="2025-08" db="UniProtKB">
        <authorList>
            <consortium name="RefSeq"/>
        </authorList>
    </citation>
    <scope>IDENTIFICATION</scope>
    <source>
        <strain evidence="10">Aabys</strain>
        <tissue evidence="10">Whole body</tissue>
    </source>
</reference>